<reference evidence="2" key="1">
    <citation type="submission" date="2016-11" db="UniProtKB">
        <authorList>
            <consortium name="WormBaseParasite"/>
        </authorList>
    </citation>
    <scope>IDENTIFICATION</scope>
</reference>
<evidence type="ECO:0000313" key="2">
    <source>
        <dbReference type="WBParaSite" id="Csp11.Scaffold629.g12944.t1"/>
    </source>
</evidence>
<evidence type="ECO:0000313" key="1">
    <source>
        <dbReference type="Proteomes" id="UP000095282"/>
    </source>
</evidence>
<dbReference type="WBParaSite" id="Csp11.Scaffold629.g12944.t1">
    <property type="protein sequence ID" value="Csp11.Scaffold629.g12944.t1"/>
    <property type="gene ID" value="Csp11.Scaffold629.g12944"/>
</dbReference>
<sequence>MRDSCLFRSQHSHSLHPLSARCSLRNRYLARPCLSKFNLLSLLRSCPHSVWLCSLLTINRSLEQKYSRRSCLARSLFDFRACMLVRKIRPGFRLTALTSKKRNVFTNIKSVTSEITGMESSGLRKGTDNASFNEF</sequence>
<accession>A0A1I7TY28</accession>
<dbReference type="AlphaFoldDB" id="A0A1I7TY28"/>
<dbReference type="Proteomes" id="UP000095282">
    <property type="component" value="Unplaced"/>
</dbReference>
<organism evidence="1 2">
    <name type="scientific">Caenorhabditis tropicalis</name>
    <dbReference type="NCBI Taxonomy" id="1561998"/>
    <lineage>
        <taxon>Eukaryota</taxon>
        <taxon>Metazoa</taxon>
        <taxon>Ecdysozoa</taxon>
        <taxon>Nematoda</taxon>
        <taxon>Chromadorea</taxon>
        <taxon>Rhabditida</taxon>
        <taxon>Rhabditina</taxon>
        <taxon>Rhabditomorpha</taxon>
        <taxon>Rhabditoidea</taxon>
        <taxon>Rhabditidae</taxon>
        <taxon>Peloderinae</taxon>
        <taxon>Caenorhabditis</taxon>
    </lineage>
</organism>
<keyword evidence="1" id="KW-1185">Reference proteome</keyword>
<proteinExistence type="predicted"/>
<name>A0A1I7TY28_9PELO</name>
<protein>
    <submittedName>
        <fullName evidence="2">Ovule protein</fullName>
    </submittedName>
</protein>